<proteinExistence type="predicted"/>
<dbReference type="SUPFAM" id="SSF51569">
    <property type="entry name" value="Aldolase"/>
    <property type="match status" value="1"/>
</dbReference>
<sequence>MVKIYLDSARVDTWALPAGCPPVRGVTTNPTLVFQAGLPVSLSTYLGLISAAADHGMSELMLQLPQSNAEQAREWLKALQPAAQARNVLLTIKLPCASDWEACIDAVKAEQQDILLTGLSNAVQLLWAQSKGVQYVAPYVGRLANDGRNVWALMEACIRVQANGPALLAASIKTPEVLAQLVAVGAAAVTLPPASLAAWCTDALTQTAVQQFDHDIQASLKIPQR</sequence>
<dbReference type="Gene3D" id="3.20.20.70">
    <property type="entry name" value="Aldolase class I"/>
    <property type="match status" value="1"/>
</dbReference>
<dbReference type="InterPro" id="IPR001585">
    <property type="entry name" value="TAL/FSA"/>
</dbReference>
<dbReference type="InterPro" id="IPR018225">
    <property type="entry name" value="Transaldolase_AS"/>
</dbReference>
<evidence type="ECO:0000313" key="2">
    <source>
        <dbReference type="EMBL" id="CBA28868.1"/>
    </source>
</evidence>
<reference evidence="2" key="1">
    <citation type="journal article" date="2010" name="Nature">
        <title>The dynamic genome of Hydra.</title>
        <authorList>
            <person name="Chapman J.A."/>
            <person name="Kirkness E.F."/>
            <person name="Simakov O."/>
            <person name="Hampson S.E."/>
            <person name="Mitros T."/>
            <person name="Weinmaier T."/>
            <person name="Rattei T."/>
            <person name="Balasubramanian P.G."/>
            <person name="Borman J."/>
            <person name="Busam D."/>
            <person name="Disbennett K."/>
            <person name="Pfannkoch C."/>
            <person name="Sumin N."/>
            <person name="Sutton G."/>
            <person name="Viswanathan L."/>
            <person name="Walenz B."/>
            <person name="Goodstein D.M."/>
            <person name="Hellsten U."/>
            <person name="Kawashima T."/>
            <person name="Prochnik S.E."/>
            <person name="Putnam N.H."/>
            <person name="Shu S."/>
            <person name="Blumberg B."/>
            <person name="Dana C.E."/>
            <person name="Gee L."/>
            <person name="Kibler D.F."/>
            <person name="Law L."/>
            <person name="Lindgens D."/>
            <person name="Martinez D.E."/>
            <person name="Peng J."/>
            <person name="Wigge P.A."/>
            <person name="Bertulat B."/>
            <person name="Guder C."/>
            <person name="Nakamura Y."/>
            <person name="Ozbek S."/>
            <person name="Watanabe H."/>
            <person name="Khalturin K."/>
            <person name="Hemmrich G."/>
            <person name="Franke A."/>
            <person name="Augustin R."/>
            <person name="Fraune S."/>
            <person name="Hayakawa E."/>
            <person name="Hayakawa S."/>
            <person name="Hirose M."/>
            <person name="Hwang J."/>
            <person name="Ikeo K."/>
            <person name="Nishimiya-Fujisawa C."/>
            <person name="Ogura A."/>
            <person name="Takahashi T."/>
            <person name="Steinmetz P.R."/>
            <person name="Zhang X."/>
            <person name="Aufschnaiter R."/>
            <person name="Eder M.K."/>
            <person name="Gorny A.K."/>
            <person name="Salvenmoser W."/>
            <person name="Heimberg A.M."/>
            <person name="Wheeler B.M."/>
            <person name="Peterson K.J."/>
            <person name="Boettger A."/>
            <person name="Tischler P."/>
            <person name="Wolf A."/>
            <person name="Gojobori T."/>
            <person name="Remington K.A."/>
            <person name="Strausberg R.L."/>
            <person name="Venter J."/>
            <person name="Technau U."/>
            <person name="Hobmayer B."/>
            <person name="Bosch T.C."/>
            <person name="Holstein T.W."/>
            <person name="Fujisawa T."/>
            <person name="Bode H.R."/>
            <person name="David C.N."/>
            <person name="Rokhsar D.S."/>
            <person name="Steele R.E."/>
        </authorList>
    </citation>
    <scope>NUCLEOTIDE SEQUENCE</scope>
</reference>
<dbReference type="PROSITE" id="PS01054">
    <property type="entry name" value="TRANSALDOLASE_1"/>
    <property type="match status" value="1"/>
</dbReference>
<keyword evidence="2" id="KW-0808">Transferase</keyword>
<organism evidence="2">
    <name type="scientific">Curvibacter symbiont subsp. Hydra magnipapillata</name>
    <dbReference type="NCBI Taxonomy" id="667019"/>
    <lineage>
        <taxon>Bacteria</taxon>
        <taxon>Pseudomonadati</taxon>
        <taxon>Pseudomonadota</taxon>
        <taxon>Betaproteobacteria</taxon>
        <taxon>Burkholderiales</taxon>
        <taxon>Comamonadaceae</taxon>
        <taxon>Curvibacter</taxon>
    </lineage>
</organism>
<protein>
    <recommendedName>
        <fullName evidence="3">Transaldolase</fullName>
    </recommendedName>
</protein>
<gene>
    <name evidence="2" type="ORF">Csp_A09290</name>
</gene>
<keyword evidence="1" id="KW-0704">Schiff base</keyword>
<accession>C9Y9X8</accession>
<dbReference type="AlphaFoldDB" id="C9Y9X8"/>
<dbReference type="GO" id="GO:0005975">
    <property type="term" value="P:carbohydrate metabolic process"/>
    <property type="evidence" value="ECO:0007669"/>
    <property type="project" value="InterPro"/>
</dbReference>
<dbReference type="EMBL" id="FN543104">
    <property type="protein sequence ID" value="CBA28868.1"/>
    <property type="molecule type" value="Genomic_DNA"/>
</dbReference>
<dbReference type="InterPro" id="IPR013785">
    <property type="entry name" value="Aldolase_TIM"/>
</dbReference>
<evidence type="ECO:0008006" key="3">
    <source>
        <dbReference type="Google" id="ProtNLM"/>
    </source>
</evidence>
<evidence type="ECO:0000256" key="1">
    <source>
        <dbReference type="ARBA" id="ARBA00023270"/>
    </source>
</evidence>
<name>C9Y9X8_CURXX</name>
<dbReference type="GO" id="GO:0016740">
    <property type="term" value="F:transferase activity"/>
    <property type="evidence" value="ECO:0007669"/>
    <property type="project" value="UniProtKB-KW"/>
</dbReference>
<dbReference type="Pfam" id="PF00923">
    <property type="entry name" value="TAL_FSA"/>
    <property type="match status" value="1"/>
</dbReference>